<sequence>MRKPFNNRWLKALRAAQNELDRQLDSVFHDITVYAISGFAVNSRDKQLFSAYKTEGQVLGYDRKIKISASRKMLFLSDAEKD</sequence>
<name>A0ABX3UGI8_KLUIN</name>
<comment type="caution">
    <text evidence="1">The sequence shown here is derived from an EMBL/GenBank/DDBJ whole genome shotgun (WGS) entry which is preliminary data.</text>
</comment>
<dbReference type="Proteomes" id="UP000192521">
    <property type="component" value="Unassembled WGS sequence"/>
</dbReference>
<gene>
    <name evidence="1" type="ORF">B2M27_09825</name>
</gene>
<keyword evidence="2" id="KW-1185">Reference proteome</keyword>
<protein>
    <submittedName>
        <fullName evidence="1">Uncharacterized protein</fullName>
    </submittedName>
</protein>
<reference evidence="1 2" key="1">
    <citation type="submission" date="2017-02" db="EMBL/GenBank/DDBJ databases">
        <title>Draft genome sequence of a Kluyvera intermedia isolate from a patient with a pancreatic abscess.</title>
        <authorList>
            <person name="Thele R."/>
        </authorList>
    </citation>
    <scope>NUCLEOTIDE SEQUENCE [LARGE SCALE GENOMIC DNA]</scope>
    <source>
        <strain evidence="1 2">FOSA7093</strain>
    </source>
</reference>
<accession>A0ABX3UGI8</accession>
<evidence type="ECO:0000313" key="2">
    <source>
        <dbReference type="Proteomes" id="UP000192521"/>
    </source>
</evidence>
<proteinExistence type="predicted"/>
<evidence type="ECO:0000313" key="1">
    <source>
        <dbReference type="EMBL" id="ORJ50609.1"/>
    </source>
</evidence>
<organism evidence="1 2">
    <name type="scientific">Kluyvera intermedia</name>
    <name type="common">Enterobacter intermedius</name>
    <dbReference type="NCBI Taxonomy" id="61648"/>
    <lineage>
        <taxon>Bacteria</taxon>
        <taxon>Pseudomonadati</taxon>
        <taxon>Pseudomonadota</taxon>
        <taxon>Gammaproteobacteria</taxon>
        <taxon>Enterobacterales</taxon>
        <taxon>Enterobacteriaceae</taxon>
        <taxon>Kluyvera</taxon>
    </lineage>
</organism>
<dbReference type="EMBL" id="MWPR01000011">
    <property type="protein sequence ID" value="ORJ50609.1"/>
    <property type="molecule type" value="Genomic_DNA"/>
</dbReference>